<comment type="caution">
    <text evidence="7">The sequence shown here is derived from an EMBL/GenBank/DDBJ whole genome shotgun (WGS) entry which is preliminary data.</text>
</comment>
<dbReference type="SUPFAM" id="SSF47757">
    <property type="entry name" value="Chemotaxis receptor methyltransferase CheR, N-terminal domain"/>
    <property type="match status" value="1"/>
</dbReference>
<feature type="domain" description="CheR-type methyltransferase" evidence="6">
    <location>
        <begin position="3"/>
        <end position="281"/>
    </location>
</feature>
<dbReference type="PANTHER" id="PTHR24422:SF21">
    <property type="entry name" value="CHEMOTAXIS PROTEIN METHYLTRANSFERASE 1"/>
    <property type="match status" value="1"/>
</dbReference>
<dbReference type="GO" id="GO:0008168">
    <property type="term" value="F:methyltransferase activity"/>
    <property type="evidence" value="ECO:0007669"/>
    <property type="project" value="UniProtKB-KW"/>
</dbReference>
<keyword evidence="8" id="KW-1185">Reference proteome</keyword>
<dbReference type="Gene3D" id="3.40.50.150">
    <property type="entry name" value="Vaccinia Virus protein VP39"/>
    <property type="match status" value="1"/>
</dbReference>
<comment type="catalytic activity">
    <reaction evidence="1">
        <text>L-glutamyl-[protein] + S-adenosyl-L-methionine = [protein]-L-glutamate 5-O-methyl ester + S-adenosyl-L-homocysteine</text>
        <dbReference type="Rhea" id="RHEA:24452"/>
        <dbReference type="Rhea" id="RHEA-COMP:10208"/>
        <dbReference type="Rhea" id="RHEA-COMP:10311"/>
        <dbReference type="ChEBI" id="CHEBI:29973"/>
        <dbReference type="ChEBI" id="CHEBI:57856"/>
        <dbReference type="ChEBI" id="CHEBI:59789"/>
        <dbReference type="ChEBI" id="CHEBI:82795"/>
        <dbReference type="EC" id="2.1.1.80"/>
    </reaction>
</comment>
<dbReference type="InterPro" id="IPR000780">
    <property type="entry name" value="CheR_MeTrfase"/>
</dbReference>
<evidence type="ECO:0000259" key="6">
    <source>
        <dbReference type="PROSITE" id="PS50123"/>
    </source>
</evidence>
<dbReference type="Gene3D" id="1.10.155.10">
    <property type="entry name" value="Chemotaxis receptor methyltransferase CheR, N-terminal domain"/>
    <property type="match status" value="1"/>
</dbReference>
<keyword evidence="3 7" id="KW-0489">Methyltransferase</keyword>
<dbReference type="SUPFAM" id="SSF53335">
    <property type="entry name" value="S-adenosyl-L-methionine-dependent methyltransferases"/>
    <property type="match status" value="1"/>
</dbReference>
<organism evidence="7 8">
    <name type="scientific">Aciditerrimonas ferrireducens</name>
    <dbReference type="NCBI Taxonomy" id="667306"/>
    <lineage>
        <taxon>Bacteria</taxon>
        <taxon>Bacillati</taxon>
        <taxon>Actinomycetota</taxon>
        <taxon>Acidimicrobiia</taxon>
        <taxon>Acidimicrobiales</taxon>
        <taxon>Acidimicrobiaceae</taxon>
        <taxon>Aciditerrimonas</taxon>
    </lineage>
</organism>
<dbReference type="RefSeq" id="WP_377787552.1">
    <property type="nucleotide sequence ID" value="NZ_JBHLYQ010000008.1"/>
</dbReference>
<evidence type="ECO:0000256" key="3">
    <source>
        <dbReference type="ARBA" id="ARBA00022603"/>
    </source>
</evidence>
<reference evidence="7 8" key="1">
    <citation type="submission" date="2024-09" db="EMBL/GenBank/DDBJ databases">
        <authorList>
            <person name="Sun Q."/>
            <person name="Mori K."/>
        </authorList>
    </citation>
    <scope>NUCLEOTIDE SEQUENCE [LARGE SCALE GENOMIC DNA]</scope>
    <source>
        <strain evidence="7 8">JCM 15389</strain>
    </source>
</reference>
<dbReference type="PROSITE" id="PS50123">
    <property type="entry name" value="CHER"/>
    <property type="match status" value="1"/>
</dbReference>
<dbReference type="Pfam" id="PF01739">
    <property type="entry name" value="CheR"/>
    <property type="match status" value="1"/>
</dbReference>
<proteinExistence type="predicted"/>
<dbReference type="InterPro" id="IPR022641">
    <property type="entry name" value="CheR_N"/>
</dbReference>
<dbReference type="PANTHER" id="PTHR24422">
    <property type="entry name" value="CHEMOTAXIS PROTEIN METHYLTRANSFERASE"/>
    <property type="match status" value="1"/>
</dbReference>
<evidence type="ECO:0000313" key="7">
    <source>
        <dbReference type="EMBL" id="MFC0080879.1"/>
    </source>
</evidence>
<dbReference type="InterPro" id="IPR036804">
    <property type="entry name" value="CheR_N_sf"/>
</dbReference>
<evidence type="ECO:0000256" key="1">
    <source>
        <dbReference type="ARBA" id="ARBA00001541"/>
    </source>
</evidence>
<evidence type="ECO:0000256" key="5">
    <source>
        <dbReference type="ARBA" id="ARBA00022691"/>
    </source>
</evidence>
<dbReference type="EC" id="2.1.1.80" evidence="2"/>
<dbReference type="GO" id="GO:0032259">
    <property type="term" value="P:methylation"/>
    <property type="evidence" value="ECO:0007669"/>
    <property type="project" value="UniProtKB-KW"/>
</dbReference>
<evidence type="ECO:0000256" key="2">
    <source>
        <dbReference type="ARBA" id="ARBA00012534"/>
    </source>
</evidence>
<name>A0ABV6C3K9_9ACTN</name>
<evidence type="ECO:0000256" key="4">
    <source>
        <dbReference type="ARBA" id="ARBA00022679"/>
    </source>
</evidence>
<evidence type="ECO:0000313" key="8">
    <source>
        <dbReference type="Proteomes" id="UP001589788"/>
    </source>
</evidence>
<dbReference type="Proteomes" id="UP001589788">
    <property type="component" value="Unassembled WGS sequence"/>
</dbReference>
<keyword evidence="5" id="KW-0949">S-adenosyl-L-methionine</keyword>
<dbReference type="SMART" id="SM00138">
    <property type="entry name" value="MeTrc"/>
    <property type="match status" value="1"/>
</dbReference>
<sequence length="281" mass="30013">MSPAAGELAADDQDLAQLRLLLRSRAGLELPAEKAYLVRSRLAGLLAELEAGSLGELLAAVAHGRDERLAQRVVEALTTNETSWFRDGAPFEALRTVVLPELVRRSAQTGRLAIWSAACSTGQELYSIAMLLDPARFLLPQGTVELVGTDLHTALVARAASGRYSAAEVARGLPPELLARYFRPVEGGFEVVPALRAITRFFPLNLAGPWPPLPRFDLVLLRNVLIYLAPEVQQAVVAKAAAQLAPGGLLLLGAAELLLGAASGLRPRLVGGVTFYERVDG</sequence>
<dbReference type="PRINTS" id="PR00996">
    <property type="entry name" value="CHERMTFRASE"/>
</dbReference>
<dbReference type="InterPro" id="IPR050903">
    <property type="entry name" value="Bact_Chemotaxis_MeTrfase"/>
</dbReference>
<dbReference type="Pfam" id="PF03705">
    <property type="entry name" value="CheR_N"/>
    <property type="match status" value="1"/>
</dbReference>
<dbReference type="InterPro" id="IPR022642">
    <property type="entry name" value="CheR_C"/>
</dbReference>
<accession>A0ABV6C3K9</accession>
<dbReference type="EMBL" id="JBHLYQ010000008">
    <property type="protein sequence ID" value="MFC0080879.1"/>
    <property type="molecule type" value="Genomic_DNA"/>
</dbReference>
<keyword evidence="4" id="KW-0808">Transferase</keyword>
<dbReference type="InterPro" id="IPR029063">
    <property type="entry name" value="SAM-dependent_MTases_sf"/>
</dbReference>
<gene>
    <name evidence="7" type="ORF">ACFFRE_01745</name>
</gene>
<protein>
    <recommendedName>
        <fullName evidence="2">protein-glutamate O-methyltransferase</fullName>
        <ecNumber evidence="2">2.1.1.80</ecNumber>
    </recommendedName>
</protein>